<evidence type="ECO:0000313" key="1">
    <source>
        <dbReference type="EMBL" id="BBI30598.1"/>
    </source>
</evidence>
<evidence type="ECO:0000313" key="2">
    <source>
        <dbReference type="Proteomes" id="UP001161669"/>
    </source>
</evidence>
<keyword evidence="2" id="KW-1185">Reference proteome</keyword>
<dbReference type="Proteomes" id="UP001161669">
    <property type="component" value="Segment"/>
</dbReference>
<dbReference type="KEGG" id="vg:80540950"/>
<dbReference type="EMBL" id="AP018495">
    <property type="protein sequence ID" value="BBI30598.1"/>
    <property type="molecule type" value="Genomic_DNA"/>
</dbReference>
<accession>A0A3T1CXP2</accession>
<sequence>MQTATYFHDGCDFSVSLDSNQLCLSAVPRDSRSRGRRYETRVFAHECSFFGATQLDQLRERIEMALGNRDGCAVSIADIGVRHCLHVSFSSTSEEEKEGWPFFMRLSEDINDRWATPKPFSTIATAYNGLVATLVNHKEPNAVTIDATYSEGEHAVVFRIVRCAQPWYGGQDSKIFCVLDAESSNNGTFLTHLGTLRDGDLVGVHLDMDQGIATASVNGVHGPATRISFANSKISVLLSKNGVLAAEIAPSLCSHNPQ</sequence>
<organism evidence="1 2">
    <name type="scientific">Acanthamoeba castellanii medusavirus J1</name>
    <dbReference type="NCBI Taxonomy" id="3114988"/>
    <lineage>
        <taxon>Viruses</taxon>
        <taxon>Varidnaviria</taxon>
        <taxon>Bamfordvirae</taxon>
        <taxon>Nucleocytoviricota</taxon>
        <taxon>Megaviricetes</taxon>
        <taxon>Mamonoviridae</taxon>
        <taxon>Medusavirus</taxon>
        <taxon>Medusavirus medusae</taxon>
    </lineage>
</organism>
<name>A0A3T1CXP2_9VIRU</name>
<proteinExistence type="predicted"/>
<reference evidence="2" key="1">
    <citation type="journal article" date="2019" name="J. Virol.">
        <title>Medusavirus, a novel large DNA virus discovered from hot spring water.</title>
        <authorList>
            <person name="Yoshikawa G."/>
            <person name="Blanc-Mathieu R."/>
            <person name="Song C."/>
            <person name="Kayama Y."/>
            <person name="Mochizuki T."/>
            <person name="Murata K."/>
            <person name="Ogata H."/>
            <person name="Takemura M."/>
        </authorList>
    </citation>
    <scope>NUCLEOTIDE SEQUENCE [LARGE SCALE GENOMIC DNA]</scope>
</reference>
<protein>
    <submittedName>
        <fullName evidence="1">Uncharacterized protein</fullName>
    </submittedName>
</protein>